<dbReference type="InterPro" id="IPR036465">
    <property type="entry name" value="vWFA_dom_sf"/>
</dbReference>
<evidence type="ECO:0000313" key="8">
    <source>
        <dbReference type="EMBL" id="MFD2025807.1"/>
    </source>
</evidence>
<accession>A0ABW4V6D7</accession>
<protein>
    <submittedName>
        <fullName evidence="8">VWA domain-containing protein</fullName>
    </submittedName>
</protein>
<evidence type="ECO:0000256" key="6">
    <source>
        <dbReference type="SAM" id="Phobius"/>
    </source>
</evidence>
<feature type="transmembrane region" description="Helical" evidence="6">
    <location>
        <begin position="56"/>
        <end position="74"/>
    </location>
</feature>
<evidence type="ECO:0000256" key="3">
    <source>
        <dbReference type="ARBA" id="ARBA00022989"/>
    </source>
</evidence>
<dbReference type="InterPro" id="IPR002035">
    <property type="entry name" value="VWF_A"/>
</dbReference>
<dbReference type="PANTHER" id="PTHR22550:SF5">
    <property type="entry name" value="LEUCINE ZIPPER PROTEIN 4"/>
    <property type="match status" value="1"/>
</dbReference>
<evidence type="ECO:0000259" key="7">
    <source>
        <dbReference type="PROSITE" id="PS50234"/>
    </source>
</evidence>
<organism evidence="8 9">
    <name type="scientific">Promicromonospora aerolata</name>
    <dbReference type="NCBI Taxonomy" id="195749"/>
    <lineage>
        <taxon>Bacteria</taxon>
        <taxon>Bacillati</taxon>
        <taxon>Actinomycetota</taxon>
        <taxon>Actinomycetes</taxon>
        <taxon>Micrococcales</taxon>
        <taxon>Promicromonosporaceae</taxon>
        <taxon>Promicromonospora</taxon>
    </lineage>
</organism>
<evidence type="ECO:0000256" key="1">
    <source>
        <dbReference type="ARBA" id="ARBA00022475"/>
    </source>
</evidence>
<evidence type="ECO:0000313" key="9">
    <source>
        <dbReference type="Proteomes" id="UP001597338"/>
    </source>
</evidence>
<keyword evidence="3 6" id="KW-1133">Transmembrane helix</keyword>
<proteinExistence type="predicted"/>
<dbReference type="SMART" id="SM00327">
    <property type="entry name" value="VWA"/>
    <property type="match status" value="1"/>
</dbReference>
<feature type="transmembrane region" description="Helical" evidence="6">
    <location>
        <begin position="6"/>
        <end position="25"/>
    </location>
</feature>
<name>A0ABW4V6D7_9MICO</name>
<feature type="compositionally biased region" description="Polar residues" evidence="5">
    <location>
        <begin position="181"/>
        <end position="197"/>
    </location>
</feature>
<dbReference type="PROSITE" id="PS50234">
    <property type="entry name" value="VWFA"/>
    <property type="match status" value="1"/>
</dbReference>
<dbReference type="Gene3D" id="3.40.50.410">
    <property type="entry name" value="von Willebrand factor, type A domain"/>
    <property type="match status" value="1"/>
</dbReference>
<dbReference type="Proteomes" id="UP001597338">
    <property type="component" value="Unassembled WGS sequence"/>
</dbReference>
<evidence type="ECO:0000256" key="4">
    <source>
        <dbReference type="ARBA" id="ARBA00023136"/>
    </source>
</evidence>
<keyword evidence="9" id="KW-1185">Reference proteome</keyword>
<feature type="transmembrane region" description="Helical" evidence="6">
    <location>
        <begin position="317"/>
        <end position="336"/>
    </location>
</feature>
<keyword evidence="2 6" id="KW-0812">Transmembrane</keyword>
<dbReference type="InterPro" id="IPR050768">
    <property type="entry name" value="UPF0353/GerABKA_families"/>
</dbReference>
<sequence>MTFTDPLILLALVPVAALALAYVLLQRRRTRYAVRFATLPMLDRVAPARPRWRRHLATGLVLLALGAFATAAAGPEMRLRVPYERATVIVAIDVSGSMDAQDVPPDRLTAAKEAAVQFVRELPETVQVGVVAFAEDAELVAPVTADRALVENSIQNLRSAGGTAIGEAVFASAAEVARQAATSGTTADDGSASTSRENGADGAEDDPQAAEPIPARLVLLSDGFNTAGRSPAESVQAALDAQMPVSSIAYGTPGGVIGAGGRIRSAPADDDTLRMLAEETDGHFYRAESGAELDQVYEDIGSAIGWRTETTLVTTPLVLLGLALAIIATALSLRWFSRLV</sequence>
<reference evidence="9" key="1">
    <citation type="journal article" date="2019" name="Int. J. Syst. Evol. Microbiol.">
        <title>The Global Catalogue of Microorganisms (GCM) 10K type strain sequencing project: providing services to taxonomists for standard genome sequencing and annotation.</title>
        <authorList>
            <consortium name="The Broad Institute Genomics Platform"/>
            <consortium name="The Broad Institute Genome Sequencing Center for Infectious Disease"/>
            <person name="Wu L."/>
            <person name="Ma J."/>
        </authorList>
    </citation>
    <scope>NUCLEOTIDE SEQUENCE [LARGE SCALE GENOMIC DNA]</scope>
    <source>
        <strain evidence="9">CCM 7043</strain>
    </source>
</reference>
<evidence type="ECO:0000256" key="5">
    <source>
        <dbReference type="SAM" id="MobiDB-lite"/>
    </source>
</evidence>
<gene>
    <name evidence="8" type="ORF">ACFSL2_09825</name>
</gene>
<dbReference type="PANTHER" id="PTHR22550">
    <property type="entry name" value="SPORE GERMINATION PROTEIN"/>
    <property type="match status" value="1"/>
</dbReference>
<evidence type="ECO:0000256" key="2">
    <source>
        <dbReference type="ARBA" id="ARBA00022692"/>
    </source>
</evidence>
<dbReference type="EMBL" id="JBHUHF010000001">
    <property type="protein sequence ID" value="MFD2025807.1"/>
    <property type="molecule type" value="Genomic_DNA"/>
</dbReference>
<dbReference type="RefSeq" id="WP_377197681.1">
    <property type="nucleotide sequence ID" value="NZ_JBHUHF010000001.1"/>
</dbReference>
<feature type="region of interest" description="Disordered" evidence="5">
    <location>
        <begin position="181"/>
        <end position="210"/>
    </location>
</feature>
<feature type="domain" description="VWFA" evidence="7">
    <location>
        <begin position="87"/>
        <end position="300"/>
    </location>
</feature>
<dbReference type="SUPFAM" id="SSF53300">
    <property type="entry name" value="vWA-like"/>
    <property type="match status" value="1"/>
</dbReference>
<keyword evidence="1" id="KW-1003">Cell membrane</keyword>
<comment type="caution">
    <text evidence="8">The sequence shown here is derived from an EMBL/GenBank/DDBJ whole genome shotgun (WGS) entry which is preliminary data.</text>
</comment>
<keyword evidence="4 6" id="KW-0472">Membrane</keyword>
<dbReference type="Pfam" id="PF13519">
    <property type="entry name" value="VWA_2"/>
    <property type="match status" value="1"/>
</dbReference>